<dbReference type="RefSeq" id="WP_029706818.1">
    <property type="nucleotide sequence ID" value="NZ_CP019239.1"/>
</dbReference>
<name>A0A1P8K881_9BURK</name>
<gene>
    <name evidence="2" type="ORF">RS694_06425</name>
</gene>
<dbReference type="STRING" id="1484693.RS694_06425"/>
<dbReference type="KEGG" id="rsb:RS694_06425"/>
<dbReference type="EMBL" id="CP019239">
    <property type="protein sequence ID" value="APW42204.1"/>
    <property type="molecule type" value="Genomic_DNA"/>
</dbReference>
<evidence type="ECO:0000313" key="3">
    <source>
        <dbReference type="Proteomes" id="UP000186110"/>
    </source>
</evidence>
<evidence type="ECO:0008006" key="4">
    <source>
        <dbReference type="Google" id="ProtNLM"/>
    </source>
</evidence>
<feature type="transmembrane region" description="Helical" evidence="1">
    <location>
        <begin position="7"/>
        <end position="24"/>
    </location>
</feature>
<sequence>MKNKTIAVWLTFWGGPLGLHRLYLLGRYDTLARLLPIPTLLGLYGVYRARSIGLDDMWSWLLIPLLGFTIAACALNALVYGLMDAEKWNRRFNPAQPTEAAPGQTNWFTVAGLVVTLLLGTTALMASLAFSIQRYFEYQYNQDQTVSATDFRKSEY</sequence>
<evidence type="ECO:0000313" key="2">
    <source>
        <dbReference type="EMBL" id="APW42204.1"/>
    </source>
</evidence>
<organism evidence="2 3">
    <name type="scientific">Rhodoferax saidenbachensis</name>
    <dbReference type="NCBI Taxonomy" id="1484693"/>
    <lineage>
        <taxon>Bacteria</taxon>
        <taxon>Pseudomonadati</taxon>
        <taxon>Pseudomonadota</taxon>
        <taxon>Betaproteobacteria</taxon>
        <taxon>Burkholderiales</taxon>
        <taxon>Comamonadaceae</taxon>
        <taxon>Rhodoferax</taxon>
    </lineage>
</organism>
<dbReference type="Proteomes" id="UP000186110">
    <property type="component" value="Chromosome"/>
</dbReference>
<feature type="transmembrane region" description="Helical" evidence="1">
    <location>
        <begin position="59"/>
        <end position="83"/>
    </location>
</feature>
<proteinExistence type="predicted"/>
<evidence type="ECO:0000256" key="1">
    <source>
        <dbReference type="SAM" id="Phobius"/>
    </source>
</evidence>
<protein>
    <recommendedName>
        <fullName evidence="4">TM2 domain-containing protein</fullName>
    </recommendedName>
</protein>
<keyword evidence="1" id="KW-1133">Transmembrane helix</keyword>
<dbReference type="AlphaFoldDB" id="A0A1P8K881"/>
<reference evidence="2 3" key="1">
    <citation type="submission" date="2017-01" db="EMBL/GenBank/DDBJ databases">
        <authorList>
            <person name="Mah S.A."/>
            <person name="Swanson W.J."/>
            <person name="Moy G.W."/>
            <person name="Vacquier V.D."/>
        </authorList>
    </citation>
    <scope>NUCLEOTIDE SEQUENCE [LARGE SCALE GENOMIC DNA]</scope>
    <source>
        <strain evidence="2 3">DSM 22694</strain>
    </source>
</reference>
<accession>A0A1P8K881</accession>
<keyword evidence="1" id="KW-0472">Membrane</keyword>
<keyword evidence="1" id="KW-0812">Transmembrane</keyword>
<feature type="transmembrane region" description="Helical" evidence="1">
    <location>
        <begin position="107"/>
        <end position="130"/>
    </location>
</feature>
<keyword evidence="3" id="KW-1185">Reference proteome</keyword>
<dbReference type="eggNOG" id="COG2314">
    <property type="taxonomic scope" value="Bacteria"/>
</dbReference>
<feature type="transmembrane region" description="Helical" evidence="1">
    <location>
        <begin position="30"/>
        <end position="47"/>
    </location>
</feature>